<name>A0AAV8TCZ0_9ROSI</name>
<organism evidence="2 3">
    <name type="scientific">Erythroxylum novogranatense</name>
    <dbReference type="NCBI Taxonomy" id="1862640"/>
    <lineage>
        <taxon>Eukaryota</taxon>
        <taxon>Viridiplantae</taxon>
        <taxon>Streptophyta</taxon>
        <taxon>Embryophyta</taxon>
        <taxon>Tracheophyta</taxon>
        <taxon>Spermatophyta</taxon>
        <taxon>Magnoliopsida</taxon>
        <taxon>eudicotyledons</taxon>
        <taxon>Gunneridae</taxon>
        <taxon>Pentapetalae</taxon>
        <taxon>rosids</taxon>
        <taxon>fabids</taxon>
        <taxon>Malpighiales</taxon>
        <taxon>Erythroxylaceae</taxon>
        <taxon>Erythroxylum</taxon>
    </lineage>
</organism>
<gene>
    <name evidence="2" type="ORF">K2173_004979</name>
</gene>
<dbReference type="EMBL" id="JAIWQS010000005">
    <property type="protein sequence ID" value="KAJ8764078.1"/>
    <property type="molecule type" value="Genomic_DNA"/>
</dbReference>
<comment type="caution">
    <text evidence="2">The sequence shown here is derived from an EMBL/GenBank/DDBJ whole genome shotgun (WGS) entry which is preliminary data.</text>
</comment>
<feature type="region of interest" description="Disordered" evidence="1">
    <location>
        <begin position="1"/>
        <end position="22"/>
    </location>
</feature>
<sequence>MEHPCALQNPLKPRRRSNPLSRQYCPPKLLTLQLLLPMGLVLINMAPGFMSPDARLKHVSSHGRRTKMNQSHKMIALDSLPTPTMLYAPPQAHGAKHPSQAPTAVVHNSINKHVALSIPSHTELIIRDPLFQLPNNEDSGCQAMEEEVQSPHSSPLSGQMHLSTPPRPPDPDMFDTPNSAMIVESDSHMMETTQNHMTDQAREPKESVVIVLIE</sequence>
<feature type="compositionally biased region" description="Polar residues" evidence="1">
    <location>
        <begin position="150"/>
        <end position="162"/>
    </location>
</feature>
<protein>
    <submittedName>
        <fullName evidence="2">Uncharacterized protein</fullName>
    </submittedName>
</protein>
<proteinExistence type="predicted"/>
<feature type="region of interest" description="Disordered" evidence="1">
    <location>
        <begin position="143"/>
        <end position="173"/>
    </location>
</feature>
<reference evidence="2 3" key="1">
    <citation type="submission" date="2021-09" db="EMBL/GenBank/DDBJ databases">
        <title>Genomic insights and catalytic innovation underlie evolution of tropane alkaloids biosynthesis.</title>
        <authorList>
            <person name="Wang Y.-J."/>
            <person name="Tian T."/>
            <person name="Huang J.-P."/>
            <person name="Huang S.-X."/>
        </authorList>
    </citation>
    <scope>NUCLEOTIDE SEQUENCE [LARGE SCALE GENOMIC DNA]</scope>
    <source>
        <strain evidence="2">KIB-2018</strain>
        <tissue evidence="2">Leaf</tissue>
    </source>
</reference>
<dbReference type="AlphaFoldDB" id="A0AAV8TCZ0"/>
<accession>A0AAV8TCZ0</accession>
<evidence type="ECO:0000313" key="2">
    <source>
        <dbReference type="EMBL" id="KAJ8764078.1"/>
    </source>
</evidence>
<dbReference type="Proteomes" id="UP001159364">
    <property type="component" value="Linkage Group LG05"/>
</dbReference>
<evidence type="ECO:0000313" key="3">
    <source>
        <dbReference type="Proteomes" id="UP001159364"/>
    </source>
</evidence>
<keyword evidence="3" id="KW-1185">Reference proteome</keyword>
<evidence type="ECO:0000256" key="1">
    <source>
        <dbReference type="SAM" id="MobiDB-lite"/>
    </source>
</evidence>